<reference evidence="3 4" key="1">
    <citation type="submission" date="2016-07" db="EMBL/GenBank/DDBJ databases">
        <authorList>
            <person name="Lefevre C.T."/>
        </authorList>
    </citation>
    <scope>NUCLEOTIDE SEQUENCE [LARGE SCALE GENOMIC DNA]</scope>
    <source>
        <strain evidence="3">PR1</strain>
    </source>
</reference>
<dbReference type="GO" id="GO:0003756">
    <property type="term" value="F:protein disulfide isomerase activity"/>
    <property type="evidence" value="ECO:0007669"/>
    <property type="project" value="UniProtKB-EC"/>
</dbReference>
<keyword evidence="4" id="KW-1185">Reference proteome</keyword>
<keyword evidence="3" id="KW-0413">Isomerase</keyword>
<dbReference type="InterPro" id="IPR013766">
    <property type="entry name" value="Thioredoxin_domain"/>
</dbReference>
<dbReference type="PANTHER" id="PTHR35891">
    <property type="entry name" value="THIOL:DISULFIDE INTERCHANGE PROTEIN DSBA"/>
    <property type="match status" value="1"/>
</dbReference>
<organism evidence="3 4">
    <name type="scientific">Candidatus Terasakiella magnetica</name>
    <dbReference type="NCBI Taxonomy" id="1867952"/>
    <lineage>
        <taxon>Bacteria</taxon>
        <taxon>Pseudomonadati</taxon>
        <taxon>Pseudomonadota</taxon>
        <taxon>Alphaproteobacteria</taxon>
        <taxon>Rhodospirillales</taxon>
        <taxon>Terasakiellaceae</taxon>
        <taxon>Terasakiella</taxon>
    </lineage>
</organism>
<accession>A0A1C3RHC0</accession>
<dbReference type="PROSITE" id="PS51352">
    <property type="entry name" value="THIOREDOXIN_2"/>
    <property type="match status" value="1"/>
</dbReference>
<dbReference type="PANTHER" id="PTHR35891:SF3">
    <property type="entry name" value="THIOL:DISULFIDE INTERCHANGE PROTEIN DSBL"/>
    <property type="match status" value="1"/>
</dbReference>
<name>A0A1C3RHC0_9PROT</name>
<evidence type="ECO:0000259" key="2">
    <source>
        <dbReference type="PROSITE" id="PS51352"/>
    </source>
</evidence>
<feature type="domain" description="Thioredoxin" evidence="2">
    <location>
        <begin position="5"/>
        <end position="211"/>
    </location>
</feature>
<evidence type="ECO:0000313" key="4">
    <source>
        <dbReference type="Proteomes" id="UP000231658"/>
    </source>
</evidence>
<dbReference type="InterPro" id="IPR036249">
    <property type="entry name" value="Thioredoxin-like_sf"/>
</dbReference>
<dbReference type="InterPro" id="IPR050824">
    <property type="entry name" value="Thiol_disulfide_DsbA"/>
</dbReference>
<sequence length="211" mass="23309">MNRRALIASTAAGALALFTGGVFFYKPSGGPAQKMSEDGPLLRPFAPTFGPDDAPVTIVEFFDPACEACRAFYPIVKSIMRKHKGKVRLVLRYVAFHGPSEEAIRLLEAARIQGAFTKTLKRLYETQPKWAPHGRPAANVWAMVEDLGFDMEKAQIDKNLPDIQAILNMSVQDVEAAGVRQTPTFFVNGKPLTKFGRTELEELVQDEVDAL</sequence>
<dbReference type="OrthoDB" id="9780340at2"/>
<evidence type="ECO:0000313" key="3">
    <source>
        <dbReference type="EMBL" id="SCA56678.1"/>
    </source>
</evidence>
<dbReference type="Pfam" id="PF13462">
    <property type="entry name" value="Thioredoxin_4"/>
    <property type="match status" value="1"/>
</dbReference>
<dbReference type="AlphaFoldDB" id="A0A1C3RHC0"/>
<dbReference type="STRING" id="1867952.MTBPR1_30048"/>
<dbReference type="EC" id="5.3.4.1" evidence="3"/>
<dbReference type="RefSeq" id="WP_069188764.1">
    <property type="nucleotide sequence ID" value="NZ_FLYE01000023.1"/>
</dbReference>
<protein>
    <submittedName>
        <fullName evidence="3">DSBA oxidoreductase</fullName>
        <ecNumber evidence="3">5.3.4.1</ecNumber>
    </submittedName>
</protein>
<dbReference type="Gene3D" id="3.40.30.10">
    <property type="entry name" value="Glutaredoxin"/>
    <property type="match status" value="1"/>
</dbReference>
<proteinExistence type="predicted"/>
<dbReference type="Proteomes" id="UP000231658">
    <property type="component" value="Unassembled WGS sequence"/>
</dbReference>
<gene>
    <name evidence="3" type="ORF">MTBPR1_30048</name>
</gene>
<dbReference type="EMBL" id="FLYE01000023">
    <property type="protein sequence ID" value="SCA56678.1"/>
    <property type="molecule type" value="Genomic_DNA"/>
</dbReference>
<comment type="function">
    <text evidence="1">May be required for disulfide bond formation in some proteins.</text>
</comment>
<dbReference type="SUPFAM" id="SSF52833">
    <property type="entry name" value="Thioredoxin-like"/>
    <property type="match status" value="1"/>
</dbReference>
<evidence type="ECO:0000256" key="1">
    <source>
        <dbReference type="ARBA" id="ARBA00003565"/>
    </source>
</evidence>
<dbReference type="InterPro" id="IPR012336">
    <property type="entry name" value="Thioredoxin-like_fold"/>
</dbReference>